<dbReference type="GO" id="GO:0005737">
    <property type="term" value="C:cytoplasm"/>
    <property type="evidence" value="ECO:0007669"/>
    <property type="project" value="TreeGrafter"/>
</dbReference>
<keyword evidence="3" id="KW-0456">Lyase</keyword>
<dbReference type="Pfam" id="PF01965">
    <property type="entry name" value="DJ-1_PfpI"/>
    <property type="match status" value="1"/>
</dbReference>
<evidence type="ECO:0000313" key="8">
    <source>
        <dbReference type="Proteomes" id="UP001287356"/>
    </source>
</evidence>
<evidence type="ECO:0000256" key="5">
    <source>
        <dbReference type="ARBA" id="ARBA00048082"/>
    </source>
</evidence>
<reference evidence="7" key="1">
    <citation type="journal article" date="2023" name="Mol. Phylogenet. Evol.">
        <title>Genome-scale phylogeny and comparative genomics of the fungal order Sordariales.</title>
        <authorList>
            <person name="Hensen N."/>
            <person name="Bonometti L."/>
            <person name="Westerberg I."/>
            <person name="Brannstrom I.O."/>
            <person name="Guillou S."/>
            <person name="Cros-Aarteil S."/>
            <person name="Calhoun S."/>
            <person name="Haridas S."/>
            <person name="Kuo A."/>
            <person name="Mondo S."/>
            <person name="Pangilinan J."/>
            <person name="Riley R."/>
            <person name="LaButti K."/>
            <person name="Andreopoulos B."/>
            <person name="Lipzen A."/>
            <person name="Chen C."/>
            <person name="Yan M."/>
            <person name="Daum C."/>
            <person name="Ng V."/>
            <person name="Clum A."/>
            <person name="Steindorff A."/>
            <person name="Ohm R.A."/>
            <person name="Martin F."/>
            <person name="Silar P."/>
            <person name="Natvig D.O."/>
            <person name="Lalanne C."/>
            <person name="Gautier V."/>
            <person name="Ament-Velasquez S.L."/>
            <person name="Kruys A."/>
            <person name="Hutchinson M.I."/>
            <person name="Powell A.J."/>
            <person name="Barry K."/>
            <person name="Miller A.N."/>
            <person name="Grigoriev I.V."/>
            <person name="Debuchy R."/>
            <person name="Gladieux P."/>
            <person name="Hiltunen Thoren M."/>
            <person name="Johannesson H."/>
        </authorList>
    </citation>
    <scope>NUCLEOTIDE SEQUENCE</scope>
    <source>
        <strain evidence="7">CBS 958.72</strain>
    </source>
</reference>
<dbReference type="Proteomes" id="UP001287356">
    <property type="component" value="Unassembled WGS sequence"/>
</dbReference>
<dbReference type="PANTHER" id="PTHR48094">
    <property type="entry name" value="PROTEIN/NUCLEIC ACID DEGLYCASE DJ-1-RELATED"/>
    <property type="match status" value="1"/>
</dbReference>
<dbReference type="GO" id="GO:0019243">
    <property type="term" value="P:methylglyoxal catabolic process to D-lactate via S-lactoyl-glutathione"/>
    <property type="evidence" value="ECO:0007669"/>
    <property type="project" value="TreeGrafter"/>
</dbReference>
<evidence type="ECO:0000256" key="1">
    <source>
        <dbReference type="ARBA" id="ARBA00013134"/>
    </source>
</evidence>
<dbReference type="EMBL" id="JAULSN010000002">
    <property type="protein sequence ID" value="KAK3378756.1"/>
    <property type="molecule type" value="Genomic_DNA"/>
</dbReference>
<comment type="similarity">
    <text evidence="4">Belongs to the peptidase C56 family. HSP31-like subfamily.</text>
</comment>
<name>A0AAE0KLC3_9PEZI</name>
<dbReference type="PANTHER" id="PTHR48094:SF11">
    <property type="entry name" value="GLUTATHIONE-INDEPENDENT GLYOXALASE HSP31-RELATED"/>
    <property type="match status" value="1"/>
</dbReference>
<dbReference type="SUPFAM" id="SSF52317">
    <property type="entry name" value="Class I glutamine amidotransferase-like"/>
    <property type="match status" value="1"/>
</dbReference>
<sequence length="231" mass="23834">MAPKVLVVLTSHDQLGDTGRKTGWYLSEFAHPYHEFQAAGIEVTVASPLGGAAPLDPSSIDAAKDDSVSVAFLEGSKDLWASTTKLSTLLETDAASQFDAIFYPGGHGPVFDLPVDAASQALISQFASQGKVVAAVCHGPAVFANVTLPSGEHLVKGKAVTGFSNAEEEQIGLSKAVPFLVEDKLVEAGATYSKADELWGAKVVVDGKLITGQNPASAKGVGEAIVKAISA</sequence>
<organism evidence="7 8">
    <name type="scientific">Lasiosphaeria ovina</name>
    <dbReference type="NCBI Taxonomy" id="92902"/>
    <lineage>
        <taxon>Eukaryota</taxon>
        <taxon>Fungi</taxon>
        <taxon>Dikarya</taxon>
        <taxon>Ascomycota</taxon>
        <taxon>Pezizomycotina</taxon>
        <taxon>Sordariomycetes</taxon>
        <taxon>Sordariomycetidae</taxon>
        <taxon>Sordariales</taxon>
        <taxon>Lasiosphaeriaceae</taxon>
        <taxon>Lasiosphaeria</taxon>
    </lineage>
</organism>
<feature type="domain" description="DJ-1/PfpI" evidence="6">
    <location>
        <begin position="27"/>
        <end position="227"/>
    </location>
</feature>
<evidence type="ECO:0000256" key="3">
    <source>
        <dbReference type="ARBA" id="ARBA00023239"/>
    </source>
</evidence>
<dbReference type="CDD" id="cd03141">
    <property type="entry name" value="GATase1_Hsp31_like"/>
    <property type="match status" value="1"/>
</dbReference>
<keyword evidence="2" id="KW-0346">Stress response</keyword>
<protein>
    <recommendedName>
        <fullName evidence="1">D-lactate dehydratase</fullName>
        <ecNumber evidence="1">4.2.1.130</ecNumber>
    </recommendedName>
</protein>
<accession>A0AAE0KLC3</accession>
<gene>
    <name evidence="7" type="ORF">B0T24DRAFT_568341</name>
</gene>
<dbReference type="Gene3D" id="3.40.50.880">
    <property type="match status" value="1"/>
</dbReference>
<dbReference type="InterPro" id="IPR050325">
    <property type="entry name" value="Prot/Nucl_acid_deglycase"/>
</dbReference>
<keyword evidence="8" id="KW-1185">Reference proteome</keyword>
<dbReference type="AlphaFoldDB" id="A0AAE0KLC3"/>
<dbReference type="GO" id="GO:0019172">
    <property type="term" value="F:glyoxalase III activity"/>
    <property type="evidence" value="ECO:0007669"/>
    <property type="project" value="UniProtKB-EC"/>
</dbReference>
<evidence type="ECO:0000256" key="2">
    <source>
        <dbReference type="ARBA" id="ARBA00023016"/>
    </source>
</evidence>
<dbReference type="EC" id="4.2.1.130" evidence="1"/>
<dbReference type="InterPro" id="IPR002818">
    <property type="entry name" value="DJ-1/PfpI"/>
</dbReference>
<comment type="catalytic activity">
    <reaction evidence="5">
        <text>methylglyoxal + H2O = (R)-lactate + H(+)</text>
        <dbReference type="Rhea" id="RHEA:27754"/>
        <dbReference type="ChEBI" id="CHEBI:15377"/>
        <dbReference type="ChEBI" id="CHEBI:15378"/>
        <dbReference type="ChEBI" id="CHEBI:16004"/>
        <dbReference type="ChEBI" id="CHEBI:17158"/>
        <dbReference type="EC" id="4.2.1.130"/>
    </reaction>
</comment>
<comment type="caution">
    <text evidence="7">The sequence shown here is derived from an EMBL/GenBank/DDBJ whole genome shotgun (WGS) entry which is preliminary data.</text>
</comment>
<evidence type="ECO:0000259" key="6">
    <source>
        <dbReference type="Pfam" id="PF01965"/>
    </source>
</evidence>
<reference evidence="7" key="2">
    <citation type="submission" date="2023-06" db="EMBL/GenBank/DDBJ databases">
        <authorList>
            <consortium name="Lawrence Berkeley National Laboratory"/>
            <person name="Haridas S."/>
            <person name="Hensen N."/>
            <person name="Bonometti L."/>
            <person name="Westerberg I."/>
            <person name="Brannstrom I.O."/>
            <person name="Guillou S."/>
            <person name="Cros-Aarteil S."/>
            <person name="Calhoun S."/>
            <person name="Kuo A."/>
            <person name="Mondo S."/>
            <person name="Pangilinan J."/>
            <person name="Riley R."/>
            <person name="Labutti K."/>
            <person name="Andreopoulos B."/>
            <person name="Lipzen A."/>
            <person name="Chen C."/>
            <person name="Yanf M."/>
            <person name="Daum C."/>
            <person name="Ng V."/>
            <person name="Clum A."/>
            <person name="Steindorff A."/>
            <person name="Ohm R."/>
            <person name="Martin F."/>
            <person name="Silar P."/>
            <person name="Natvig D."/>
            <person name="Lalanne C."/>
            <person name="Gautier V."/>
            <person name="Ament-Velasquez S.L."/>
            <person name="Kruys A."/>
            <person name="Hutchinson M.I."/>
            <person name="Powell A.J."/>
            <person name="Barry K."/>
            <person name="Miller A.N."/>
            <person name="Grigoriev I.V."/>
            <person name="Debuchy R."/>
            <person name="Gladieux P."/>
            <person name="Thoren M.H."/>
            <person name="Johannesson H."/>
        </authorList>
    </citation>
    <scope>NUCLEOTIDE SEQUENCE</scope>
    <source>
        <strain evidence="7">CBS 958.72</strain>
    </source>
</reference>
<dbReference type="InterPro" id="IPR029062">
    <property type="entry name" value="Class_I_gatase-like"/>
</dbReference>
<evidence type="ECO:0000313" key="7">
    <source>
        <dbReference type="EMBL" id="KAK3378756.1"/>
    </source>
</evidence>
<proteinExistence type="inferred from homology"/>
<evidence type="ECO:0000256" key="4">
    <source>
        <dbReference type="ARBA" id="ARBA00038493"/>
    </source>
</evidence>